<protein>
    <submittedName>
        <fullName evidence="2">Mycobacterial cell wall arabinan synthesis family protein</fullName>
    </submittedName>
</protein>
<gene>
    <name evidence="2" type="ORF">I553_10543</name>
</gene>
<evidence type="ECO:0000313" key="2">
    <source>
        <dbReference type="EMBL" id="EUA68343.1"/>
    </source>
</evidence>
<dbReference type="GO" id="GO:0071766">
    <property type="term" value="P:Actinobacterium-type cell wall biogenesis"/>
    <property type="evidence" value="ECO:0007669"/>
    <property type="project" value="InterPro"/>
</dbReference>
<dbReference type="InterPro" id="IPR007680">
    <property type="entry name" value="Arabino_trans_central"/>
</dbReference>
<proteinExistence type="predicted"/>
<accession>X8DKX1</accession>
<sequence>MVLLTAWMPFNNGLRPEPIIALGSLITYVLIERSMRYSRMTPRRWRWWPRRSRSVSSPPG</sequence>
<organism evidence="2">
    <name type="scientific">Mycobacterium xenopi 4042</name>
    <dbReference type="NCBI Taxonomy" id="1299334"/>
    <lineage>
        <taxon>Bacteria</taxon>
        <taxon>Bacillati</taxon>
        <taxon>Actinomycetota</taxon>
        <taxon>Actinomycetes</taxon>
        <taxon>Mycobacteriales</taxon>
        <taxon>Mycobacteriaceae</taxon>
        <taxon>Mycobacterium</taxon>
    </lineage>
</organism>
<dbReference type="GO" id="GO:0052636">
    <property type="term" value="F:arabinosyltransferase activity"/>
    <property type="evidence" value="ECO:0007669"/>
    <property type="project" value="InterPro"/>
</dbReference>
<dbReference type="EMBL" id="JAOB01000016">
    <property type="protein sequence ID" value="EUA68343.1"/>
    <property type="molecule type" value="Genomic_DNA"/>
</dbReference>
<evidence type="ECO:0000259" key="1">
    <source>
        <dbReference type="Pfam" id="PF04602"/>
    </source>
</evidence>
<dbReference type="AlphaFoldDB" id="X8DKX1"/>
<reference evidence="2" key="1">
    <citation type="submission" date="2014-01" db="EMBL/GenBank/DDBJ databases">
        <authorList>
            <person name="Brown-Elliot B."/>
            <person name="Wallace R."/>
            <person name="Lenaerts A."/>
            <person name="Ordway D."/>
            <person name="DeGroote M.A."/>
            <person name="Parker T."/>
            <person name="Sizemore C."/>
            <person name="Tallon L.J."/>
            <person name="Sadzewicz L.K."/>
            <person name="Sengamalay N."/>
            <person name="Fraser C.M."/>
            <person name="Hine E."/>
            <person name="Shefchek K.A."/>
            <person name="Das S.P."/>
            <person name="Tettelin H."/>
        </authorList>
    </citation>
    <scope>NUCLEOTIDE SEQUENCE [LARGE SCALE GENOMIC DNA]</scope>
    <source>
        <strain evidence="2">4042</strain>
    </source>
</reference>
<feature type="domain" description="Arabinofuranosyltransferase central" evidence="1">
    <location>
        <begin position="1"/>
        <end position="42"/>
    </location>
</feature>
<name>X8DKX1_MYCXE</name>
<comment type="caution">
    <text evidence="2">The sequence shown here is derived from an EMBL/GenBank/DDBJ whole genome shotgun (WGS) entry which is preliminary data.</text>
</comment>
<dbReference type="Pfam" id="PF04602">
    <property type="entry name" value="Arabinose_trans"/>
    <property type="match status" value="1"/>
</dbReference>
<dbReference type="PATRIC" id="fig|1299334.3.peg.1891"/>